<keyword evidence="2" id="KW-1185">Reference proteome</keyword>
<name>A0A482J823_9CAUD</name>
<dbReference type="Proteomes" id="UP000294565">
    <property type="component" value="Segment"/>
</dbReference>
<evidence type="ECO:0000313" key="2">
    <source>
        <dbReference type="Proteomes" id="UP000294565"/>
    </source>
</evidence>
<accession>A0A482J823</accession>
<dbReference type="KEGG" id="vg:63743048"/>
<gene>
    <name evidence="1" type="primary">58</name>
    <name evidence="1" type="ORF">SEA_TYPHA_58</name>
</gene>
<dbReference type="GeneID" id="63743048"/>
<dbReference type="RefSeq" id="YP_010049725.1">
    <property type="nucleotide sequence ID" value="NC_054393.1"/>
</dbReference>
<reference evidence="1 2" key="1">
    <citation type="submission" date="2019-02" db="EMBL/GenBank/DDBJ databases">
        <authorList>
            <person name="Kanzanas C."/>
            <person name="Smith M.A."/>
            <person name="Zack K.M."/>
            <person name="Garlena R.A."/>
            <person name="Russell D.A."/>
            <person name="Pope W.H."/>
            <person name="Jacobs-Sera D."/>
            <person name="Hatfull G.F."/>
        </authorList>
    </citation>
    <scope>NUCLEOTIDE SEQUENCE [LARGE SCALE GENOMIC DNA]</scope>
</reference>
<protein>
    <submittedName>
        <fullName evidence="1">Uncharacterized protein</fullName>
    </submittedName>
</protein>
<organism evidence="1 2">
    <name type="scientific">Mycobacterium phage Typha</name>
    <dbReference type="NCBI Taxonomy" id="2517971"/>
    <lineage>
        <taxon>Viruses</taxon>
        <taxon>Duplodnaviria</taxon>
        <taxon>Heunggongvirae</taxon>
        <taxon>Uroviricota</taxon>
        <taxon>Caudoviricetes</taxon>
        <taxon>Typhavirus</taxon>
        <taxon>Typhavirus typha</taxon>
    </lineage>
</organism>
<evidence type="ECO:0000313" key="1">
    <source>
        <dbReference type="EMBL" id="QBP29713.1"/>
    </source>
</evidence>
<proteinExistence type="predicted"/>
<dbReference type="EMBL" id="MK494099">
    <property type="protein sequence ID" value="QBP29713.1"/>
    <property type="molecule type" value="Genomic_DNA"/>
</dbReference>
<sequence>MNRPLKSPVLTALLLGVTFLVLGGRFGEEGCIAAGVAAVFLAIFWAVREDLENQRAERISARDIDAAEMWGACGNKGCVTCRPWFDADNNVIPGSEL</sequence>